<proteinExistence type="predicted"/>
<dbReference type="AlphaFoldDB" id="A0A4Y2C8Q8"/>
<feature type="region of interest" description="Disordered" evidence="1">
    <location>
        <begin position="1"/>
        <end position="30"/>
    </location>
</feature>
<dbReference type="Proteomes" id="UP000499080">
    <property type="component" value="Unassembled WGS sequence"/>
</dbReference>
<comment type="caution">
    <text evidence="2">The sequence shown here is derived from an EMBL/GenBank/DDBJ whole genome shotgun (WGS) entry which is preliminary data.</text>
</comment>
<protein>
    <submittedName>
        <fullName evidence="2">Uncharacterized protein</fullName>
    </submittedName>
</protein>
<evidence type="ECO:0000256" key="1">
    <source>
        <dbReference type="SAM" id="MobiDB-lite"/>
    </source>
</evidence>
<sequence>MQIGIRKSSRDRSDSRPQRGNTRSPSQNPSSSFYLTLKVSSFVKWYFISQSFKNRRPALFLVYCHFHKGRFDPLVCQNFTFCIFLRILHCPLPYTLANLSINSCVRQHRGLRDRVRHCPFPDMLAPVVQCYISYDLLP</sequence>
<feature type="compositionally biased region" description="Basic and acidic residues" evidence="1">
    <location>
        <begin position="8"/>
        <end position="17"/>
    </location>
</feature>
<keyword evidence="3" id="KW-1185">Reference proteome</keyword>
<evidence type="ECO:0000313" key="3">
    <source>
        <dbReference type="Proteomes" id="UP000499080"/>
    </source>
</evidence>
<reference evidence="2 3" key="1">
    <citation type="journal article" date="2019" name="Sci. Rep.">
        <title>Orb-weaving spider Araneus ventricosus genome elucidates the spidroin gene catalogue.</title>
        <authorList>
            <person name="Kono N."/>
            <person name="Nakamura H."/>
            <person name="Ohtoshi R."/>
            <person name="Moran D.A.P."/>
            <person name="Shinohara A."/>
            <person name="Yoshida Y."/>
            <person name="Fujiwara M."/>
            <person name="Mori M."/>
            <person name="Tomita M."/>
            <person name="Arakawa K."/>
        </authorList>
    </citation>
    <scope>NUCLEOTIDE SEQUENCE [LARGE SCALE GENOMIC DNA]</scope>
</reference>
<dbReference type="EMBL" id="BGPR01000160">
    <property type="protein sequence ID" value="GBM00733.1"/>
    <property type="molecule type" value="Genomic_DNA"/>
</dbReference>
<accession>A0A4Y2C8Q8</accession>
<feature type="compositionally biased region" description="Polar residues" evidence="1">
    <location>
        <begin position="18"/>
        <end position="30"/>
    </location>
</feature>
<name>A0A4Y2C8Q8_ARAVE</name>
<gene>
    <name evidence="2" type="ORF">AVEN_150902_1</name>
</gene>
<organism evidence="2 3">
    <name type="scientific">Araneus ventricosus</name>
    <name type="common">Orbweaver spider</name>
    <name type="synonym">Epeira ventricosa</name>
    <dbReference type="NCBI Taxonomy" id="182803"/>
    <lineage>
        <taxon>Eukaryota</taxon>
        <taxon>Metazoa</taxon>
        <taxon>Ecdysozoa</taxon>
        <taxon>Arthropoda</taxon>
        <taxon>Chelicerata</taxon>
        <taxon>Arachnida</taxon>
        <taxon>Araneae</taxon>
        <taxon>Araneomorphae</taxon>
        <taxon>Entelegynae</taxon>
        <taxon>Araneoidea</taxon>
        <taxon>Araneidae</taxon>
        <taxon>Araneus</taxon>
    </lineage>
</organism>
<evidence type="ECO:0000313" key="2">
    <source>
        <dbReference type="EMBL" id="GBM00733.1"/>
    </source>
</evidence>